<name>A0A1D2NKV6_ORCCI</name>
<evidence type="ECO:0000256" key="9">
    <source>
        <dbReference type="PIRSR" id="PIRSR000615-2"/>
    </source>
</evidence>
<accession>A0A1D2NKV6</accession>
<feature type="active site" description="Proton acceptor" evidence="8">
    <location>
        <position position="763"/>
    </location>
</feature>
<evidence type="ECO:0000256" key="10">
    <source>
        <dbReference type="PIRSR" id="PIRSR000615-3"/>
    </source>
</evidence>
<dbReference type="GO" id="GO:0005524">
    <property type="term" value="F:ATP binding"/>
    <property type="evidence" value="ECO:0007669"/>
    <property type="project" value="UniProtKB-UniRule"/>
</dbReference>
<dbReference type="InterPro" id="IPR001245">
    <property type="entry name" value="Ser-Thr/Tyr_kinase_cat_dom"/>
</dbReference>
<dbReference type="EMBL" id="LJIJ01000013">
    <property type="protein sequence ID" value="ODN05900.1"/>
    <property type="molecule type" value="Genomic_DNA"/>
</dbReference>
<dbReference type="InterPro" id="IPR011009">
    <property type="entry name" value="Kinase-like_dom_sf"/>
</dbReference>
<feature type="signal peptide" evidence="13">
    <location>
        <begin position="1"/>
        <end position="23"/>
    </location>
</feature>
<evidence type="ECO:0000256" key="5">
    <source>
        <dbReference type="ARBA" id="ARBA00023157"/>
    </source>
</evidence>
<gene>
    <name evidence="16" type="ORF">Ocin01_00780</name>
</gene>
<protein>
    <submittedName>
        <fullName evidence="16">Mast/stem cell growth factor receptor Kit</fullName>
    </submittedName>
</protein>
<dbReference type="STRING" id="48709.A0A1D2NKV6"/>
<dbReference type="CDD" id="cd00192">
    <property type="entry name" value="PTKc"/>
    <property type="match status" value="1"/>
</dbReference>
<dbReference type="InterPro" id="IPR007110">
    <property type="entry name" value="Ig-like_dom"/>
</dbReference>
<feature type="binding site" evidence="10">
    <location>
        <position position="768"/>
    </location>
    <ligand>
        <name>Mg(2+)</name>
        <dbReference type="ChEBI" id="CHEBI:18420"/>
    </ligand>
</feature>
<dbReference type="GO" id="GO:0043235">
    <property type="term" value="C:receptor complex"/>
    <property type="evidence" value="ECO:0007669"/>
    <property type="project" value="TreeGrafter"/>
</dbReference>
<feature type="binding site" evidence="9 11">
    <location>
        <position position="640"/>
    </location>
    <ligand>
        <name>ATP</name>
        <dbReference type="ChEBI" id="CHEBI:30616"/>
    </ligand>
</feature>
<dbReference type="PROSITE" id="PS00107">
    <property type="entry name" value="PROTEIN_KINASE_ATP"/>
    <property type="match status" value="1"/>
</dbReference>
<keyword evidence="4 12" id="KW-0472">Membrane</keyword>
<dbReference type="PANTHER" id="PTHR24416">
    <property type="entry name" value="TYROSINE-PROTEIN KINASE RECEPTOR"/>
    <property type="match status" value="1"/>
</dbReference>
<evidence type="ECO:0000313" key="16">
    <source>
        <dbReference type="EMBL" id="ODN05900.1"/>
    </source>
</evidence>
<dbReference type="PROSITE" id="PS00109">
    <property type="entry name" value="PROTEIN_KINASE_TYR"/>
    <property type="match status" value="1"/>
</dbReference>
<feature type="binding site" evidence="9">
    <location>
        <begin position="620"/>
        <end position="627"/>
    </location>
    <ligand>
        <name>ATP</name>
        <dbReference type="ChEBI" id="CHEBI:30616"/>
    </ligand>
</feature>
<dbReference type="PROSITE" id="PS50011">
    <property type="entry name" value="PROTEIN_KINASE_DOM"/>
    <property type="match status" value="1"/>
</dbReference>
<evidence type="ECO:0000259" key="15">
    <source>
        <dbReference type="PROSITE" id="PS50835"/>
    </source>
</evidence>
<dbReference type="PRINTS" id="PR00109">
    <property type="entry name" value="TYRKINASE"/>
</dbReference>
<dbReference type="PANTHER" id="PTHR24416:SF611">
    <property type="entry name" value="TYROSINE-PROTEIN KINASE TRANSMEMBRANE RECEPTOR ROR"/>
    <property type="match status" value="1"/>
</dbReference>
<evidence type="ECO:0000256" key="6">
    <source>
        <dbReference type="ARBA" id="ARBA00023180"/>
    </source>
</evidence>
<comment type="caution">
    <text evidence="16">The sequence shown here is derived from an EMBL/GenBank/DDBJ whole genome shotgun (WGS) entry which is preliminary data.</text>
</comment>
<sequence>MKMEGVRIIVIVFYMLNLQSVDAKSSSLIRVFLAESKPPFENGNTTQHVSYAIPKPTDNVDDKSLSIKLTCEADKPTRWIIWNLGYLTDNPVTVNKTRIMEKNTTRFLSNLVIELSDIDKLDERNFSCLYESDWKSSRFNNNFKSMVGVAVELKVDVNVKTTLETIIINVLTNKSLHGYYLVSISAEDENATHSCPNNITIDLKNGTNRPFAVCNPKNSLVKQRKCNDLDTCESIPLFYLTLSRKNCVGSFTTVNNKINRSNFHNHTLPFLTYCDLRDRDAVGPEVGKLEFSWSSFLLIYPSFGPTTWGRPLLYYSSKEKAVESNSITVQVMNKTNGSTQDITESNNAFAENETVEFVCLAVQYLYMEGFQWQIGLNNKNISFDLENQTYQIDDGRNLLTVKGKITLHSTDIKWIGCRGPIWNSESWQTAKKDIRVFVSKPPKGVLRHHKSDSQDQFTCEYSGWPRPEVNWTFSGNITPTEPSVKIYGVAPNTTWHETRTVPRGRNSYTVTCTLTNLKSSISLNATTEGVSDWNATVYTVVAVCSVIVCVLTFTFAIIYWRYRKKLELYAQQPQLTVEEINEFYSGAKNSSTTYEALLLPYNPDLEIDHADITFDGSILGSGQFGLVLKARIGSVFVAVKTVKPHADLIYLKSLLSELKVLQYVGPHRNIVNLIGASTSNIRKREVFLVLDFCSNGSLVQILRQGRERFVNFFTNSSSTENKSVPLYENKAEVTLTSGNLIQFAYEIACAMDHLSSKNVIHGDLAARNVLVTEDLRAKVCDFGLAKQLLHYSVYVQKIDVTCPLPLRWMALESLQDMEFSLASDKWSFGVCLWEIFSLAELPYPGVQWSFESYKMLQEGYRMEKPQFANDSIYRLMLQCWNAQPLERPTYQYCINELKKQEDMLM</sequence>
<keyword evidence="9 11" id="KW-0547">Nucleotide-binding</keyword>
<comment type="catalytic activity">
    <reaction evidence="7">
        <text>L-tyrosyl-[protein] + ATP = O-phospho-L-tyrosyl-[protein] + ADP + H(+)</text>
        <dbReference type="Rhea" id="RHEA:10596"/>
        <dbReference type="Rhea" id="RHEA-COMP:10136"/>
        <dbReference type="Rhea" id="RHEA-COMP:20101"/>
        <dbReference type="ChEBI" id="CHEBI:15378"/>
        <dbReference type="ChEBI" id="CHEBI:30616"/>
        <dbReference type="ChEBI" id="CHEBI:46858"/>
        <dbReference type="ChEBI" id="CHEBI:61978"/>
        <dbReference type="ChEBI" id="CHEBI:456216"/>
        <dbReference type="EC" id="2.7.10.1"/>
    </reaction>
</comment>
<evidence type="ECO:0000256" key="7">
    <source>
        <dbReference type="ARBA" id="ARBA00051243"/>
    </source>
</evidence>
<evidence type="ECO:0000256" key="4">
    <source>
        <dbReference type="ARBA" id="ARBA00023136"/>
    </source>
</evidence>
<comment type="subcellular location">
    <subcellularLocation>
        <location evidence="1">Membrane</location>
        <topology evidence="1">Single-pass membrane protein</topology>
    </subcellularLocation>
</comment>
<feature type="domain" description="Ig-like" evidence="15">
    <location>
        <begin position="442"/>
        <end position="531"/>
    </location>
</feature>
<evidence type="ECO:0000256" key="1">
    <source>
        <dbReference type="ARBA" id="ARBA00004167"/>
    </source>
</evidence>
<organism evidence="16 17">
    <name type="scientific">Orchesella cincta</name>
    <name type="common">Springtail</name>
    <name type="synonym">Podura cincta</name>
    <dbReference type="NCBI Taxonomy" id="48709"/>
    <lineage>
        <taxon>Eukaryota</taxon>
        <taxon>Metazoa</taxon>
        <taxon>Ecdysozoa</taxon>
        <taxon>Arthropoda</taxon>
        <taxon>Hexapoda</taxon>
        <taxon>Collembola</taxon>
        <taxon>Entomobryomorpha</taxon>
        <taxon>Entomobryoidea</taxon>
        <taxon>Orchesellidae</taxon>
        <taxon>Orchesellinae</taxon>
        <taxon>Orchesella</taxon>
    </lineage>
</organism>
<keyword evidence="6" id="KW-0325">Glycoprotein</keyword>
<dbReference type="OrthoDB" id="2321740at2759"/>
<dbReference type="InterPro" id="IPR036179">
    <property type="entry name" value="Ig-like_dom_sf"/>
</dbReference>
<dbReference type="Gene3D" id="1.10.510.10">
    <property type="entry name" value="Transferase(Phosphotransferase) domain 1"/>
    <property type="match status" value="1"/>
</dbReference>
<evidence type="ECO:0000256" key="13">
    <source>
        <dbReference type="SAM" id="SignalP"/>
    </source>
</evidence>
<dbReference type="InterPro" id="IPR008266">
    <property type="entry name" value="Tyr_kinase_AS"/>
</dbReference>
<dbReference type="Proteomes" id="UP000094527">
    <property type="component" value="Unassembled WGS sequence"/>
</dbReference>
<dbReference type="GO" id="GO:0004714">
    <property type="term" value="F:transmembrane receptor protein tyrosine kinase activity"/>
    <property type="evidence" value="ECO:0007669"/>
    <property type="project" value="UniProtKB-EC"/>
</dbReference>
<dbReference type="InterPro" id="IPR050122">
    <property type="entry name" value="RTK"/>
</dbReference>
<dbReference type="PROSITE" id="PS50835">
    <property type="entry name" value="IG_LIKE"/>
    <property type="match status" value="1"/>
</dbReference>
<dbReference type="GO" id="GO:0005886">
    <property type="term" value="C:plasma membrane"/>
    <property type="evidence" value="ECO:0007669"/>
    <property type="project" value="TreeGrafter"/>
</dbReference>
<proteinExistence type="predicted"/>
<evidence type="ECO:0000313" key="17">
    <source>
        <dbReference type="Proteomes" id="UP000094527"/>
    </source>
</evidence>
<dbReference type="SUPFAM" id="SSF56112">
    <property type="entry name" value="Protein kinase-like (PK-like)"/>
    <property type="match status" value="1"/>
</dbReference>
<keyword evidence="3 12" id="KW-1133">Transmembrane helix</keyword>
<dbReference type="GO" id="GO:0007169">
    <property type="term" value="P:cell surface receptor protein tyrosine kinase signaling pathway"/>
    <property type="evidence" value="ECO:0007669"/>
    <property type="project" value="TreeGrafter"/>
</dbReference>
<feature type="chain" id="PRO_5008905690" evidence="13">
    <location>
        <begin position="24"/>
        <end position="905"/>
    </location>
</feature>
<evidence type="ECO:0000256" key="11">
    <source>
        <dbReference type="PROSITE-ProRule" id="PRU10141"/>
    </source>
</evidence>
<feature type="domain" description="Protein kinase" evidence="14">
    <location>
        <begin position="613"/>
        <end position="904"/>
    </location>
</feature>
<keyword evidence="13" id="KW-0732">Signal</keyword>
<feature type="binding site" evidence="10">
    <location>
        <position position="781"/>
    </location>
    <ligand>
        <name>Mg(2+)</name>
        <dbReference type="ChEBI" id="CHEBI:18420"/>
    </ligand>
</feature>
<dbReference type="InterPro" id="IPR000719">
    <property type="entry name" value="Prot_kinase_dom"/>
</dbReference>
<evidence type="ECO:0000256" key="3">
    <source>
        <dbReference type="ARBA" id="ARBA00022989"/>
    </source>
</evidence>
<dbReference type="AlphaFoldDB" id="A0A1D2NKV6"/>
<keyword evidence="10" id="KW-0460">Magnesium</keyword>
<keyword evidence="5" id="KW-1015">Disulfide bond</keyword>
<feature type="transmembrane region" description="Helical" evidence="12">
    <location>
        <begin position="537"/>
        <end position="560"/>
    </location>
</feature>
<keyword evidence="10" id="KW-0479">Metal-binding</keyword>
<dbReference type="FunFam" id="1.10.510.10:FF:001927">
    <property type="entry name" value="Receptor protein-tyrosine kinase"/>
    <property type="match status" value="1"/>
</dbReference>
<dbReference type="CDD" id="cd00096">
    <property type="entry name" value="Ig"/>
    <property type="match status" value="1"/>
</dbReference>
<dbReference type="InterPro" id="IPR017441">
    <property type="entry name" value="Protein_kinase_ATP_BS"/>
</dbReference>
<dbReference type="Pfam" id="PF07714">
    <property type="entry name" value="PK_Tyr_Ser-Thr"/>
    <property type="match status" value="1"/>
</dbReference>
<dbReference type="GO" id="GO:0046872">
    <property type="term" value="F:metal ion binding"/>
    <property type="evidence" value="ECO:0007669"/>
    <property type="project" value="UniProtKB-KW"/>
</dbReference>
<evidence type="ECO:0000256" key="12">
    <source>
        <dbReference type="SAM" id="Phobius"/>
    </source>
</evidence>
<evidence type="ECO:0000259" key="14">
    <source>
        <dbReference type="PROSITE" id="PS50011"/>
    </source>
</evidence>
<keyword evidence="9 11" id="KW-0067">ATP-binding</keyword>
<evidence type="ECO:0000256" key="2">
    <source>
        <dbReference type="ARBA" id="ARBA00022692"/>
    </source>
</evidence>
<feature type="binding site" evidence="9">
    <location>
        <position position="767"/>
    </location>
    <ligand>
        <name>ATP</name>
        <dbReference type="ChEBI" id="CHEBI:30616"/>
    </ligand>
</feature>
<keyword evidence="2 12" id="KW-0812">Transmembrane</keyword>
<reference evidence="16 17" key="1">
    <citation type="journal article" date="2016" name="Genome Biol. Evol.">
        <title>Gene Family Evolution Reflects Adaptation to Soil Environmental Stressors in the Genome of the Collembolan Orchesella cincta.</title>
        <authorList>
            <person name="Faddeeva-Vakhrusheva A."/>
            <person name="Derks M.F."/>
            <person name="Anvar S.Y."/>
            <person name="Agamennone V."/>
            <person name="Suring W."/>
            <person name="Smit S."/>
            <person name="van Straalen N.M."/>
            <person name="Roelofs D."/>
        </authorList>
    </citation>
    <scope>NUCLEOTIDE SEQUENCE [LARGE SCALE GENOMIC DNA]</scope>
    <source>
        <tissue evidence="16">Mixed pool</tissue>
    </source>
</reference>
<dbReference type="Gene3D" id="3.30.200.20">
    <property type="entry name" value="Phosphorylase Kinase, domain 1"/>
    <property type="match status" value="1"/>
</dbReference>
<evidence type="ECO:0000256" key="8">
    <source>
        <dbReference type="PIRSR" id="PIRSR000615-1"/>
    </source>
</evidence>
<keyword evidence="16" id="KW-0675">Receptor</keyword>
<keyword evidence="17" id="KW-1185">Reference proteome</keyword>
<dbReference type="SUPFAM" id="SSF48726">
    <property type="entry name" value="Immunoglobulin"/>
    <property type="match status" value="1"/>
</dbReference>